<dbReference type="Proteomes" id="UP000326169">
    <property type="component" value="Unassembled WGS sequence"/>
</dbReference>
<evidence type="ECO:0000313" key="2">
    <source>
        <dbReference type="EMBL" id="GCE92684.1"/>
    </source>
</evidence>
<evidence type="ECO:0000313" key="3">
    <source>
        <dbReference type="Proteomes" id="UP000326169"/>
    </source>
</evidence>
<sequence length="63" mass="7023">MFNTIQNPPLKNSIAQRWLMVIGSLVITIWGLVTITQMPEYVFPPFAPPQVDIQTEAVGLAPE</sequence>
<protein>
    <submittedName>
        <fullName evidence="2">Cation efflux system protein NrsA</fullName>
    </submittedName>
</protein>
<dbReference type="Gene3D" id="1.20.1640.10">
    <property type="entry name" value="Multidrug efflux transporter AcrB transmembrane domain"/>
    <property type="match status" value="1"/>
</dbReference>
<gene>
    <name evidence="2" type="ORF">NIES46_07250</name>
</gene>
<dbReference type="RefSeq" id="WP_014274997.1">
    <property type="nucleotide sequence ID" value="NZ_BIMW01000034.1"/>
</dbReference>
<feature type="transmembrane region" description="Helical" evidence="1">
    <location>
        <begin position="18"/>
        <end position="38"/>
    </location>
</feature>
<dbReference type="Gene3D" id="3.30.70.1430">
    <property type="entry name" value="Multidrug efflux transporter AcrB pore domain"/>
    <property type="match status" value="1"/>
</dbReference>
<keyword evidence="1" id="KW-0812">Transmembrane</keyword>
<organism evidence="2 3">
    <name type="scientific">Limnospira platensis NIES-46</name>
    <dbReference type="NCBI Taxonomy" id="1236695"/>
    <lineage>
        <taxon>Bacteria</taxon>
        <taxon>Bacillati</taxon>
        <taxon>Cyanobacteriota</taxon>
        <taxon>Cyanophyceae</taxon>
        <taxon>Oscillatoriophycideae</taxon>
        <taxon>Oscillatoriales</taxon>
        <taxon>Sirenicapillariaceae</taxon>
        <taxon>Limnospira</taxon>
    </lineage>
</organism>
<dbReference type="InterPro" id="IPR001036">
    <property type="entry name" value="Acrflvin-R"/>
</dbReference>
<keyword evidence="3" id="KW-1185">Reference proteome</keyword>
<dbReference type="Pfam" id="PF00873">
    <property type="entry name" value="ACR_tran"/>
    <property type="match status" value="1"/>
</dbReference>
<comment type="caution">
    <text evidence="2">The sequence shown here is derived from an EMBL/GenBank/DDBJ whole genome shotgun (WGS) entry which is preliminary data.</text>
</comment>
<name>A0A5M3SZX1_LIMPL</name>
<accession>A0A5M3SZX1</accession>
<keyword evidence="1" id="KW-0472">Membrane</keyword>
<dbReference type="GeneID" id="301686246"/>
<evidence type="ECO:0000256" key="1">
    <source>
        <dbReference type="SAM" id="Phobius"/>
    </source>
</evidence>
<keyword evidence="1" id="KW-1133">Transmembrane helix</keyword>
<reference evidence="2 3" key="1">
    <citation type="journal article" date="2019" name="J Genomics">
        <title>The Draft Genome of a Hydrogen-producing Cyanobacterium, Arthrospira platensis NIES-46.</title>
        <authorList>
            <person name="Suzuki S."/>
            <person name="Yamaguchi H."/>
            <person name="Kawachi M."/>
        </authorList>
    </citation>
    <scope>NUCLEOTIDE SEQUENCE [LARGE SCALE GENOMIC DNA]</scope>
    <source>
        <strain evidence="2 3">NIES-46</strain>
    </source>
</reference>
<proteinExistence type="predicted"/>
<dbReference type="EMBL" id="BIMW01000034">
    <property type="protein sequence ID" value="GCE92684.1"/>
    <property type="molecule type" value="Genomic_DNA"/>
</dbReference>